<comment type="caution">
    <text evidence="2">The sequence shown here is derived from an EMBL/GenBank/DDBJ whole genome shotgun (WGS) entry which is preliminary data.</text>
</comment>
<organism evidence="2 3">
    <name type="scientific">Cirrhinus mrigala</name>
    <name type="common">Mrigala</name>
    <dbReference type="NCBI Taxonomy" id="683832"/>
    <lineage>
        <taxon>Eukaryota</taxon>
        <taxon>Metazoa</taxon>
        <taxon>Chordata</taxon>
        <taxon>Craniata</taxon>
        <taxon>Vertebrata</taxon>
        <taxon>Euteleostomi</taxon>
        <taxon>Actinopterygii</taxon>
        <taxon>Neopterygii</taxon>
        <taxon>Teleostei</taxon>
        <taxon>Ostariophysi</taxon>
        <taxon>Cypriniformes</taxon>
        <taxon>Cyprinidae</taxon>
        <taxon>Labeoninae</taxon>
        <taxon>Labeonini</taxon>
        <taxon>Cirrhinus</taxon>
    </lineage>
</organism>
<name>A0ABD0NY60_CIRMR</name>
<gene>
    <name evidence="2" type="ORF">M9458_037297</name>
</gene>
<keyword evidence="3" id="KW-1185">Reference proteome</keyword>
<reference evidence="2 3" key="1">
    <citation type="submission" date="2024-05" db="EMBL/GenBank/DDBJ databases">
        <title>Genome sequencing and assembly of Indian major carp, Cirrhinus mrigala (Hamilton, 1822).</title>
        <authorList>
            <person name="Mohindra V."/>
            <person name="Chowdhury L.M."/>
            <person name="Lal K."/>
            <person name="Jena J.K."/>
        </authorList>
    </citation>
    <scope>NUCLEOTIDE SEQUENCE [LARGE SCALE GENOMIC DNA]</scope>
    <source>
        <strain evidence="2">CM1030</strain>
        <tissue evidence="2">Blood</tissue>
    </source>
</reference>
<protein>
    <submittedName>
        <fullName evidence="2">Uncharacterized protein</fullName>
    </submittedName>
</protein>
<evidence type="ECO:0000256" key="1">
    <source>
        <dbReference type="SAM" id="MobiDB-lite"/>
    </source>
</evidence>
<evidence type="ECO:0000313" key="3">
    <source>
        <dbReference type="Proteomes" id="UP001529510"/>
    </source>
</evidence>
<dbReference type="EMBL" id="JAMKFB020000019">
    <property type="protein sequence ID" value="KAL0165453.1"/>
    <property type="molecule type" value="Genomic_DNA"/>
</dbReference>
<feature type="non-terminal residue" evidence="2">
    <location>
        <position position="1"/>
    </location>
</feature>
<feature type="non-terminal residue" evidence="2">
    <location>
        <position position="94"/>
    </location>
</feature>
<dbReference type="AlphaFoldDB" id="A0ABD0NY60"/>
<feature type="region of interest" description="Disordered" evidence="1">
    <location>
        <begin position="17"/>
        <end position="38"/>
    </location>
</feature>
<dbReference type="Proteomes" id="UP001529510">
    <property type="component" value="Unassembled WGS sequence"/>
</dbReference>
<sequence length="94" mass="10137">MISPVLLQIQPSGLPSLSSCCTERMPEPTTDGEPETATTEKAVASDFRKGRSAHCNIPEGELVEDLGLFEAEGVFDRDLIDLWADLPPLLPPSS</sequence>
<evidence type="ECO:0000313" key="2">
    <source>
        <dbReference type="EMBL" id="KAL0165453.1"/>
    </source>
</evidence>
<accession>A0ABD0NY60</accession>
<proteinExistence type="predicted"/>